<dbReference type="Pfam" id="PF13173">
    <property type="entry name" value="AAA_14"/>
    <property type="match status" value="1"/>
</dbReference>
<dbReference type="RefSeq" id="WP_245865624.1">
    <property type="nucleotide sequence ID" value="NZ_FZOW01000007.1"/>
</dbReference>
<dbReference type="EMBL" id="FZOW01000007">
    <property type="protein sequence ID" value="SNS93604.1"/>
    <property type="molecule type" value="Genomic_DNA"/>
</dbReference>
<dbReference type="InterPro" id="IPR011335">
    <property type="entry name" value="Restrct_endonuc-II-like"/>
</dbReference>
<dbReference type="InterPro" id="IPR025420">
    <property type="entry name" value="DUF4143"/>
</dbReference>
<organism evidence="3 4">
    <name type="scientific">Rhodococcoides kyotonense</name>
    <dbReference type="NCBI Taxonomy" id="398843"/>
    <lineage>
        <taxon>Bacteria</taxon>
        <taxon>Bacillati</taxon>
        <taxon>Actinomycetota</taxon>
        <taxon>Actinomycetes</taxon>
        <taxon>Mycobacteriales</taxon>
        <taxon>Nocardiaceae</taxon>
        <taxon>Rhodococcoides</taxon>
    </lineage>
</organism>
<reference evidence="4" key="1">
    <citation type="submission" date="2017-06" db="EMBL/GenBank/DDBJ databases">
        <authorList>
            <person name="Varghese N."/>
            <person name="Submissions S."/>
        </authorList>
    </citation>
    <scope>NUCLEOTIDE SEQUENCE [LARGE SCALE GENOMIC DNA]</scope>
    <source>
        <strain evidence="4">JCM 23211</strain>
    </source>
</reference>
<accession>A0A239IMG1</accession>
<protein>
    <recommendedName>
        <fullName evidence="5">AAA family ATPase</fullName>
    </recommendedName>
</protein>
<dbReference type="Pfam" id="PF13635">
    <property type="entry name" value="DUF4143"/>
    <property type="match status" value="1"/>
</dbReference>
<dbReference type="PANTHER" id="PTHR43566">
    <property type="entry name" value="CONSERVED PROTEIN"/>
    <property type="match status" value="1"/>
</dbReference>
<proteinExistence type="predicted"/>
<evidence type="ECO:0000259" key="1">
    <source>
        <dbReference type="Pfam" id="PF13173"/>
    </source>
</evidence>
<evidence type="ECO:0000259" key="2">
    <source>
        <dbReference type="Pfam" id="PF13635"/>
    </source>
</evidence>
<gene>
    <name evidence="3" type="ORF">SAMN05421642_10784</name>
</gene>
<evidence type="ECO:0008006" key="5">
    <source>
        <dbReference type="Google" id="ProtNLM"/>
    </source>
</evidence>
<feature type="domain" description="AAA" evidence="1">
    <location>
        <begin position="24"/>
        <end position="132"/>
    </location>
</feature>
<dbReference type="SUPFAM" id="SSF52980">
    <property type="entry name" value="Restriction endonuclease-like"/>
    <property type="match status" value="1"/>
</dbReference>
<dbReference type="InterPro" id="IPR041682">
    <property type="entry name" value="AAA_14"/>
</dbReference>
<evidence type="ECO:0000313" key="4">
    <source>
        <dbReference type="Proteomes" id="UP000198327"/>
    </source>
</evidence>
<sequence length="419" mass="45629">MEQSRYLVRIVDRELDDLMPHLAAISLDGAKGVGKTATALRRAASFVALDRGTDRELISADAGLLRRSAKPVLLDEWQRYPPSWDLVRRAVDDDATGGQFLLTGSAPPSDAVTHSGAGRIVRVRMWPLSIAERWPDAGRAVSLRGLLTGERADVTGSAGASLADYVDEIVGSGFPGMRNLEGRALRAALDGYLDNIVEHDFPEQGHVVRRPESLRAWLSSYAAAVSTSASWESVRDAATPGSVTKPTRQTSINYRDVLSRLRMLNDVEAWLPQDNSMGQLSKAPKHHLVDPALACRLLGVTADTLMSPGGAAGVRLGHLFESLVTQSLEVYAQANEARVYHFRTRAHEVDLIVERGDGAFVAVEVKVSPDVDDHDVRHLKWLRDSVGERMLDAVVVTTGEYAYRRSDGIAVVPLALFGP</sequence>
<keyword evidence="4" id="KW-1185">Reference proteome</keyword>
<name>A0A239IMG1_9NOCA</name>
<dbReference type="AlphaFoldDB" id="A0A239IMG1"/>
<dbReference type="PANTHER" id="PTHR43566:SF2">
    <property type="entry name" value="DUF4143 DOMAIN-CONTAINING PROTEIN"/>
    <property type="match status" value="1"/>
</dbReference>
<evidence type="ECO:0000313" key="3">
    <source>
        <dbReference type="EMBL" id="SNS93604.1"/>
    </source>
</evidence>
<dbReference type="Proteomes" id="UP000198327">
    <property type="component" value="Unassembled WGS sequence"/>
</dbReference>
<feature type="domain" description="DUF4143" evidence="2">
    <location>
        <begin position="199"/>
        <end position="367"/>
    </location>
</feature>